<evidence type="ECO:0000313" key="1">
    <source>
        <dbReference type="EMBL" id="KAK0489373.1"/>
    </source>
</evidence>
<dbReference type="EMBL" id="JAUEPR010000002">
    <property type="protein sequence ID" value="KAK0489373.1"/>
    <property type="molecule type" value="Genomic_DNA"/>
</dbReference>
<protein>
    <submittedName>
        <fullName evidence="1">Uncharacterized protein</fullName>
    </submittedName>
</protein>
<evidence type="ECO:0000313" key="2">
    <source>
        <dbReference type="Proteomes" id="UP001175227"/>
    </source>
</evidence>
<comment type="caution">
    <text evidence="1">The sequence shown here is derived from an EMBL/GenBank/DDBJ whole genome shotgun (WGS) entry which is preliminary data.</text>
</comment>
<keyword evidence="2" id="KW-1185">Reference proteome</keyword>
<sequence length="269" mass="30192">MCFSAGTQDAWGPKRQIAQVFKRDEEQSKGSGIRIGPNETALYFGSTALECSTQNIVVPLRRLSTPSRAGTEMFIHRLVLGEDYKNIRQITGTITGVSRNPHDLEFIDHVTVLLKASKALQLLSSLPIYYDSPDPTKDNRYMYSQRVDEDILQTLEEAEASTRSLVTEKSIPETFFKILDMLDEVKDTMTCSQARYPTEERNRITEGFLKEVLQYPCREDQTDLGGVGTQGSSVVLPFTLVIRSTYSSLTDGQAGSAIWRSKCLPRTVF</sequence>
<dbReference type="Proteomes" id="UP001175227">
    <property type="component" value="Unassembled WGS sequence"/>
</dbReference>
<name>A0AA39UIT4_9AGAR</name>
<proteinExistence type="predicted"/>
<dbReference type="AlphaFoldDB" id="A0AA39UIT4"/>
<gene>
    <name evidence="1" type="ORF">IW261DRAFT_1414724</name>
</gene>
<reference evidence="1" key="1">
    <citation type="submission" date="2023-06" db="EMBL/GenBank/DDBJ databases">
        <authorList>
            <consortium name="Lawrence Berkeley National Laboratory"/>
            <person name="Ahrendt S."/>
            <person name="Sahu N."/>
            <person name="Indic B."/>
            <person name="Wong-Bajracharya J."/>
            <person name="Merenyi Z."/>
            <person name="Ke H.-M."/>
            <person name="Monk M."/>
            <person name="Kocsube S."/>
            <person name="Drula E."/>
            <person name="Lipzen A."/>
            <person name="Balint B."/>
            <person name="Henrissat B."/>
            <person name="Andreopoulos B."/>
            <person name="Martin F.M."/>
            <person name="Harder C.B."/>
            <person name="Rigling D."/>
            <person name="Ford K.L."/>
            <person name="Foster G.D."/>
            <person name="Pangilinan J."/>
            <person name="Papanicolaou A."/>
            <person name="Barry K."/>
            <person name="LaButti K."/>
            <person name="Viragh M."/>
            <person name="Koriabine M."/>
            <person name="Yan M."/>
            <person name="Riley R."/>
            <person name="Champramary S."/>
            <person name="Plett K.L."/>
            <person name="Tsai I.J."/>
            <person name="Slot J."/>
            <person name="Sipos G."/>
            <person name="Plett J."/>
            <person name="Nagy L.G."/>
            <person name="Grigoriev I.V."/>
        </authorList>
    </citation>
    <scope>NUCLEOTIDE SEQUENCE</scope>
    <source>
        <strain evidence="1">ICMP 16352</strain>
    </source>
</reference>
<organism evidence="1 2">
    <name type="scientific">Armillaria novae-zelandiae</name>
    <dbReference type="NCBI Taxonomy" id="153914"/>
    <lineage>
        <taxon>Eukaryota</taxon>
        <taxon>Fungi</taxon>
        <taxon>Dikarya</taxon>
        <taxon>Basidiomycota</taxon>
        <taxon>Agaricomycotina</taxon>
        <taxon>Agaricomycetes</taxon>
        <taxon>Agaricomycetidae</taxon>
        <taxon>Agaricales</taxon>
        <taxon>Marasmiineae</taxon>
        <taxon>Physalacriaceae</taxon>
        <taxon>Armillaria</taxon>
    </lineage>
</organism>
<accession>A0AA39UIT4</accession>